<dbReference type="AlphaFoldDB" id="A0A6I6NA52"/>
<evidence type="ECO:0000256" key="4">
    <source>
        <dbReference type="ARBA" id="ARBA00022989"/>
    </source>
</evidence>
<keyword evidence="10" id="KW-1185">Reference proteome</keyword>
<feature type="region of interest" description="Disordered" evidence="6">
    <location>
        <begin position="17"/>
        <end position="95"/>
    </location>
</feature>
<feature type="compositionally biased region" description="Basic and acidic residues" evidence="6">
    <location>
        <begin position="67"/>
        <end position="82"/>
    </location>
</feature>
<gene>
    <name evidence="9" type="ORF">GQF42_37995</name>
</gene>
<dbReference type="KEGG" id="sbro:GQF42_37995"/>
<organism evidence="9 10">
    <name type="scientific">Streptomyces broussonetiae</name>
    <dbReference type="NCBI Taxonomy" id="2686304"/>
    <lineage>
        <taxon>Bacteria</taxon>
        <taxon>Bacillati</taxon>
        <taxon>Actinomycetota</taxon>
        <taxon>Actinomycetes</taxon>
        <taxon>Kitasatosporales</taxon>
        <taxon>Streptomycetaceae</taxon>
        <taxon>Streptomyces</taxon>
    </lineage>
</organism>
<accession>A0A6I6NA52</accession>
<comment type="subcellular location">
    <subcellularLocation>
        <location evidence="1">Cell membrane</location>
        <topology evidence="1">Multi-pass membrane protein</topology>
    </subcellularLocation>
</comment>
<keyword evidence="2" id="KW-1003">Cell membrane</keyword>
<keyword evidence="3 7" id="KW-0812">Transmembrane</keyword>
<evidence type="ECO:0000256" key="2">
    <source>
        <dbReference type="ARBA" id="ARBA00022475"/>
    </source>
</evidence>
<feature type="domain" description="MrpA C-terminal/MbhD" evidence="8">
    <location>
        <begin position="112"/>
        <end position="178"/>
    </location>
</feature>
<evidence type="ECO:0000256" key="5">
    <source>
        <dbReference type="ARBA" id="ARBA00023136"/>
    </source>
</evidence>
<evidence type="ECO:0000259" key="8">
    <source>
        <dbReference type="Pfam" id="PF13244"/>
    </source>
</evidence>
<evidence type="ECO:0000256" key="3">
    <source>
        <dbReference type="ARBA" id="ARBA00022692"/>
    </source>
</evidence>
<keyword evidence="4 7" id="KW-1133">Transmembrane helix</keyword>
<feature type="compositionally biased region" description="Basic residues" evidence="6">
    <location>
        <begin position="33"/>
        <end position="66"/>
    </location>
</feature>
<feature type="compositionally biased region" description="Low complexity" evidence="6">
    <location>
        <begin position="17"/>
        <end position="32"/>
    </location>
</feature>
<dbReference type="Pfam" id="PF13244">
    <property type="entry name" value="MbhD"/>
    <property type="match status" value="1"/>
</dbReference>
<proteinExistence type="predicted"/>
<sequence>MRARPARRRHRCAVALRRGPGGAAQAVPAAARPHPRLHRRRTARRVRPGCRDRARARRRQAARHRGDRGLRRGGHRDGDRQGDGPARTSAAKGLPGVNTATAQEYLIAVALVLVAVSATAAALARDPVRQAVLLAVLGLCLTVLFTLLQAPDVALSQLAVGTAVTPLLILLTVRKVRRGTAAHHEPDGRGQEGGDES</sequence>
<dbReference type="EMBL" id="CP047020">
    <property type="protein sequence ID" value="QHA08294.1"/>
    <property type="molecule type" value="Genomic_DNA"/>
</dbReference>
<dbReference type="GO" id="GO:0005886">
    <property type="term" value="C:plasma membrane"/>
    <property type="evidence" value="ECO:0007669"/>
    <property type="project" value="UniProtKB-SubCell"/>
</dbReference>
<dbReference type="InterPro" id="IPR042106">
    <property type="entry name" value="Nuo/plastoQ_OxRdtase_6_NuoJ"/>
</dbReference>
<evidence type="ECO:0000256" key="7">
    <source>
        <dbReference type="SAM" id="Phobius"/>
    </source>
</evidence>
<dbReference type="InterPro" id="IPR025383">
    <property type="entry name" value="MrpA_C/MbhD"/>
</dbReference>
<evidence type="ECO:0000256" key="1">
    <source>
        <dbReference type="ARBA" id="ARBA00004651"/>
    </source>
</evidence>
<protein>
    <submittedName>
        <fullName evidence="9">DUF4040 domain-containing protein</fullName>
    </submittedName>
</protein>
<feature type="transmembrane region" description="Helical" evidence="7">
    <location>
        <begin position="131"/>
        <end position="148"/>
    </location>
</feature>
<evidence type="ECO:0000313" key="10">
    <source>
        <dbReference type="Proteomes" id="UP000436138"/>
    </source>
</evidence>
<feature type="transmembrane region" description="Helical" evidence="7">
    <location>
        <begin position="154"/>
        <end position="173"/>
    </location>
</feature>
<dbReference type="Gene3D" id="1.20.120.1200">
    <property type="entry name" value="NADH-ubiquinone/plastoquinone oxidoreductase chain 6, subunit NuoJ"/>
    <property type="match status" value="1"/>
</dbReference>
<reference evidence="9 10" key="1">
    <citation type="submission" date="2019-12" db="EMBL/GenBank/DDBJ databases">
        <title>Streptomyces sp. strain T44 isolated from rhizosphere soil of Broussonetia papyrifera.</title>
        <authorList>
            <person name="Mo P."/>
        </authorList>
    </citation>
    <scope>NUCLEOTIDE SEQUENCE [LARGE SCALE GENOMIC DNA]</scope>
    <source>
        <strain evidence="9 10">T44</strain>
    </source>
</reference>
<keyword evidence="5 7" id="KW-0472">Membrane</keyword>
<evidence type="ECO:0000256" key="6">
    <source>
        <dbReference type="SAM" id="MobiDB-lite"/>
    </source>
</evidence>
<dbReference type="Proteomes" id="UP000436138">
    <property type="component" value="Chromosome"/>
</dbReference>
<evidence type="ECO:0000313" key="9">
    <source>
        <dbReference type="EMBL" id="QHA08294.1"/>
    </source>
</evidence>
<name>A0A6I6NA52_9ACTN</name>
<feature type="transmembrane region" description="Helical" evidence="7">
    <location>
        <begin position="105"/>
        <end position="124"/>
    </location>
</feature>